<evidence type="ECO:0000256" key="1">
    <source>
        <dbReference type="SAM" id="SignalP"/>
    </source>
</evidence>
<dbReference type="Proteomes" id="UP000255295">
    <property type="component" value="Unassembled WGS sequence"/>
</dbReference>
<evidence type="ECO:0000313" key="7">
    <source>
        <dbReference type="Proteomes" id="UP000255295"/>
    </source>
</evidence>
<accession>A0A2S5D1K2</accession>
<dbReference type="EMBL" id="UFSZ01000001">
    <property type="protein sequence ID" value="SUV16803.1"/>
    <property type="molecule type" value="Genomic_DNA"/>
</dbReference>
<dbReference type="InterPro" id="IPR008719">
    <property type="entry name" value="N2O_reductase_NosL"/>
</dbReference>
<name>A0A2S5D1K2_LYSSH</name>
<dbReference type="Pfam" id="PF05573">
    <property type="entry name" value="NosL"/>
    <property type="match status" value="1"/>
</dbReference>
<gene>
    <name evidence="2" type="ORF">LS41612_14045</name>
    <name evidence="3" type="ORF">LYSIN_01660</name>
    <name evidence="4" type="ORF">NCTC10338_01888</name>
</gene>
<evidence type="ECO:0000313" key="3">
    <source>
        <dbReference type="EMBL" id="POZ56877.1"/>
    </source>
</evidence>
<dbReference type="AlphaFoldDB" id="A0A2S5D1K2"/>
<dbReference type="Proteomes" id="UP000238825">
    <property type="component" value="Chromosome"/>
</dbReference>
<reference evidence="4 7" key="3">
    <citation type="submission" date="2018-06" db="EMBL/GenBank/DDBJ databases">
        <authorList>
            <consortium name="Pathogen Informatics"/>
            <person name="Doyle S."/>
        </authorList>
    </citation>
    <scope>NUCLEOTIDE SEQUENCE [LARGE SCALE GENOMIC DNA]</scope>
    <source>
        <strain evidence="4 7">NCTC10338</strain>
    </source>
</reference>
<evidence type="ECO:0000313" key="6">
    <source>
        <dbReference type="Proteomes" id="UP000238825"/>
    </source>
</evidence>
<proteinExistence type="predicted"/>
<dbReference type="PANTHER" id="PTHR41247:SF1">
    <property type="entry name" value="HTH-TYPE TRANSCRIPTIONAL REPRESSOR YCNK"/>
    <property type="match status" value="1"/>
</dbReference>
<dbReference type="SUPFAM" id="SSF160387">
    <property type="entry name" value="NosL/MerB-like"/>
    <property type="match status" value="1"/>
</dbReference>
<keyword evidence="4" id="KW-0449">Lipoprotein</keyword>
<sequence length="162" mass="18332">MKKLVVLGMILLSILAINFIDNKHDLNAEAAKSSLEKDVPNNTNCAFCNMVVYQKKDKMGVFSGQAIKKKGKVVYYDDIGCLLYDEVKNKATYKKYVRDFNTLKWVQAEKATYVRTTLASPMDDGFICFAKASDAKAYVAKHSDTEIVSFKTVQKESIEKYQ</sequence>
<reference evidence="2 6" key="1">
    <citation type="submission" date="2017-03" db="EMBL/GenBank/DDBJ databases">
        <title>The whole genome sequencing and assembly of Lysinibacillus sphaericus DSM 28T strain.</title>
        <authorList>
            <person name="Lee Y.-J."/>
            <person name="Yi H."/>
            <person name="Bahn Y.-S."/>
            <person name="Kim J.F."/>
            <person name="Lee D.-W."/>
        </authorList>
    </citation>
    <scope>NUCLEOTIDE SEQUENCE [LARGE SCALE GENOMIC DNA]</scope>
    <source>
        <strain evidence="2 6">DSM 28</strain>
    </source>
</reference>
<organism evidence="3 5">
    <name type="scientific">Lysinibacillus sphaericus</name>
    <name type="common">Bacillus sphaericus</name>
    <dbReference type="NCBI Taxonomy" id="1421"/>
    <lineage>
        <taxon>Bacteria</taxon>
        <taxon>Bacillati</taxon>
        <taxon>Bacillota</taxon>
        <taxon>Bacilli</taxon>
        <taxon>Bacillales</taxon>
        <taxon>Bacillaceae</taxon>
        <taxon>Lysinibacillus</taxon>
    </lineage>
</organism>
<protein>
    <submittedName>
        <fullName evidence="4">Lipoprotein</fullName>
    </submittedName>
</protein>
<dbReference type="PANTHER" id="PTHR41247">
    <property type="entry name" value="HTH-TYPE TRANSCRIPTIONAL REPRESSOR YCNK"/>
    <property type="match status" value="1"/>
</dbReference>
<feature type="chain" id="PRO_5041868175" evidence="1">
    <location>
        <begin position="19"/>
        <end position="162"/>
    </location>
</feature>
<dbReference type="EMBL" id="PGLV01000001">
    <property type="protein sequence ID" value="POZ56877.1"/>
    <property type="molecule type" value="Genomic_DNA"/>
</dbReference>
<feature type="signal peptide" evidence="1">
    <location>
        <begin position="1"/>
        <end position="18"/>
    </location>
</feature>
<evidence type="ECO:0000313" key="4">
    <source>
        <dbReference type="EMBL" id="SUV16803.1"/>
    </source>
</evidence>
<keyword evidence="5" id="KW-1185">Reference proteome</keyword>
<reference evidence="3 5" key="2">
    <citation type="submission" date="2017-11" db="EMBL/GenBank/DDBJ databases">
        <title>Genome sequence of Lysinibacillus sphaericus, a lignin-degrading bacteria isolated from municipal solid waste soil.</title>
        <authorList>
            <person name="Persinoti G.F."/>
            <person name="Paixao D.A."/>
            <person name="Bugg T.D."/>
            <person name="Squina F.M."/>
        </authorList>
    </citation>
    <scope>NUCLEOTIDE SEQUENCE [LARGE SCALE GENOMIC DNA]</scope>
    <source>
        <strain evidence="3 5">A1</strain>
    </source>
</reference>
<dbReference type="RefSeq" id="WP_024363523.1">
    <property type="nucleotide sequence ID" value="NZ_BJNS01000001.1"/>
</dbReference>
<dbReference type="GeneID" id="48277318"/>
<evidence type="ECO:0000313" key="5">
    <source>
        <dbReference type="Proteomes" id="UP000237319"/>
    </source>
</evidence>
<keyword evidence="1" id="KW-0732">Signal</keyword>
<dbReference type="Proteomes" id="UP000237319">
    <property type="component" value="Unassembled WGS sequence"/>
</dbReference>
<dbReference type="EMBL" id="CP019980">
    <property type="protein sequence ID" value="AVK97303.1"/>
    <property type="molecule type" value="Genomic_DNA"/>
</dbReference>
<evidence type="ECO:0000313" key="2">
    <source>
        <dbReference type="EMBL" id="AVK97303.1"/>
    </source>
</evidence>